<dbReference type="CDD" id="cd09630">
    <property type="entry name" value="CDH_like_cytochrome"/>
    <property type="match status" value="1"/>
</dbReference>
<sequence length="392" mass="41563">MKPIVSTALAGFFTHFLHYASATSVSYCTGDANDICYSWGVTSASGSPQSLLFQIEASTNYQWVALGTGSRMSGSDMFVIYQDGSGNVTLSPRKGSGHNTPGYGGLTTVALTTGSGVANGKMTASINCGACAGVDLTGSDSWIGAWKTGGALGAADVRANIGMHDGTDQFSIDLAKATIDSGNNTLGTNSSATPASGSGDSAVYGGGRSKNILVYSHAILMLMVFIIGYPLGGLLMPLMGRWILHAGWQVTMFLAMCAGFAVGKIASDRFGMWFNEPHVQLGTIVCAMMLVQVALGWMHHRNYVKYQRRSWVSYCHIWYGRALIIVGIINGGIGFRVSRAPMAQIVAYSVVAAVVFALYGAVATYRLVKPRENQMVLSSSSSVCLNERPTWN</sequence>
<proteinExistence type="predicted"/>
<organism evidence="4 5">
    <name type="scientific">Akanthomyces muscarius</name>
    <name type="common">Entomopathogenic fungus</name>
    <name type="synonym">Lecanicillium muscarium</name>
    <dbReference type="NCBI Taxonomy" id="2231603"/>
    <lineage>
        <taxon>Eukaryota</taxon>
        <taxon>Fungi</taxon>
        <taxon>Dikarya</taxon>
        <taxon>Ascomycota</taxon>
        <taxon>Pezizomycotina</taxon>
        <taxon>Sordariomycetes</taxon>
        <taxon>Hypocreomycetidae</taxon>
        <taxon>Hypocreales</taxon>
        <taxon>Cordycipitaceae</taxon>
        <taxon>Akanthomyces</taxon>
    </lineage>
</organism>
<dbReference type="PANTHER" id="PTHR47797">
    <property type="entry name" value="DEHYDROGENASE, PUTATIVE (AFU_ORTHOLOGUE AFUA_8G05805)-RELATED"/>
    <property type="match status" value="1"/>
</dbReference>
<dbReference type="Proteomes" id="UP001144673">
    <property type="component" value="Chromosome 3"/>
</dbReference>
<gene>
    <name evidence="4" type="ORF">LMH87_001420</name>
</gene>
<keyword evidence="1" id="KW-0472">Membrane</keyword>
<dbReference type="CDD" id="cd08760">
    <property type="entry name" value="Cyt_b561_FRRS1_like"/>
    <property type="match status" value="1"/>
</dbReference>
<feature type="signal peptide" evidence="2">
    <location>
        <begin position="1"/>
        <end position="22"/>
    </location>
</feature>
<keyword evidence="1" id="KW-1133">Transmembrane helix</keyword>
<dbReference type="PANTHER" id="PTHR47797:SF4">
    <property type="entry name" value="DOMON DOMAIN-CONTAINING PROTEIN"/>
    <property type="match status" value="1"/>
</dbReference>
<dbReference type="AlphaFoldDB" id="A0A9W8Q6Q0"/>
<dbReference type="Gene3D" id="1.20.120.1770">
    <property type="match status" value="1"/>
</dbReference>
<feature type="domain" description="DOMON" evidence="3">
    <location>
        <begin position="33"/>
        <end position="149"/>
    </location>
</feature>
<name>A0A9W8Q6Q0_AKAMU</name>
<feature type="transmembrane region" description="Helical" evidence="1">
    <location>
        <begin position="311"/>
        <end position="333"/>
    </location>
</feature>
<dbReference type="InterPro" id="IPR015920">
    <property type="entry name" value="Cellobiose_DH-like_cyt"/>
</dbReference>
<evidence type="ECO:0000256" key="2">
    <source>
        <dbReference type="SAM" id="SignalP"/>
    </source>
</evidence>
<evidence type="ECO:0000313" key="5">
    <source>
        <dbReference type="Proteomes" id="UP001144673"/>
    </source>
</evidence>
<feature type="transmembrane region" description="Helical" evidence="1">
    <location>
        <begin position="243"/>
        <end position="266"/>
    </location>
</feature>
<comment type="caution">
    <text evidence="4">The sequence shown here is derived from an EMBL/GenBank/DDBJ whole genome shotgun (WGS) entry which is preliminary data.</text>
</comment>
<dbReference type="Gene3D" id="2.60.40.1210">
    <property type="entry name" value="Cellobiose dehydrogenase, cytochrome domain"/>
    <property type="match status" value="1"/>
</dbReference>
<feature type="chain" id="PRO_5040940154" description="DOMON domain-containing protein" evidence="2">
    <location>
        <begin position="23"/>
        <end position="392"/>
    </location>
</feature>
<dbReference type="PROSITE" id="PS50836">
    <property type="entry name" value="DOMON"/>
    <property type="match status" value="1"/>
</dbReference>
<keyword evidence="5" id="KW-1185">Reference proteome</keyword>
<keyword evidence="2" id="KW-0732">Signal</keyword>
<dbReference type="EMBL" id="JAJHUN010000010">
    <property type="protein sequence ID" value="KAJ4146861.1"/>
    <property type="molecule type" value="Genomic_DNA"/>
</dbReference>
<accession>A0A9W8Q6Q0</accession>
<evidence type="ECO:0000256" key="1">
    <source>
        <dbReference type="SAM" id="Phobius"/>
    </source>
</evidence>
<reference evidence="4" key="1">
    <citation type="journal article" date="2023" name="Access Microbiol">
        <title>De-novo genome assembly for Akanthomyces muscarius, a biocontrol agent of insect agricultural pests.</title>
        <authorList>
            <person name="Erdos Z."/>
            <person name="Studholme D.J."/>
            <person name="Raymond B."/>
            <person name="Sharma M."/>
        </authorList>
    </citation>
    <scope>NUCLEOTIDE SEQUENCE</scope>
    <source>
        <strain evidence="4">Ve6</strain>
    </source>
</reference>
<dbReference type="InterPro" id="IPR005018">
    <property type="entry name" value="DOMON_domain"/>
</dbReference>
<dbReference type="RefSeq" id="XP_056049802.1">
    <property type="nucleotide sequence ID" value="XM_056192691.1"/>
</dbReference>
<protein>
    <recommendedName>
        <fullName evidence="3">DOMON domain-containing protein</fullName>
    </recommendedName>
</protein>
<dbReference type="Pfam" id="PF16010">
    <property type="entry name" value="CDH-cyt"/>
    <property type="match status" value="1"/>
</dbReference>
<dbReference type="SMART" id="SM00664">
    <property type="entry name" value="DoH"/>
    <property type="match status" value="1"/>
</dbReference>
<feature type="transmembrane region" description="Helical" evidence="1">
    <location>
        <begin position="345"/>
        <end position="368"/>
    </location>
</feature>
<evidence type="ECO:0000313" key="4">
    <source>
        <dbReference type="EMBL" id="KAJ4146861.1"/>
    </source>
</evidence>
<evidence type="ECO:0000259" key="3">
    <source>
        <dbReference type="PROSITE" id="PS50836"/>
    </source>
</evidence>
<feature type="transmembrane region" description="Helical" evidence="1">
    <location>
        <begin position="212"/>
        <end position="231"/>
    </location>
</feature>
<feature type="transmembrane region" description="Helical" evidence="1">
    <location>
        <begin position="278"/>
        <end position="299"/>
    </location>
</feature>
<dbReference type="SUPFAM" id="SSF49344">
    <property type="entry name" value="CBD9-like"/>
    <property type="match status" value="1"/>
</dbReference>
<dbReference type="GeneID" id="80888579"/>
<dbReference type="KEGG" id="amus:LMH87_001420"/>
<keyword evidence="1" id="KW-0812">Transmembrane</keyword>